<evidence type="ECO:0000256" key="4">
    <source>
        <dbReference type="ARBA" id="ARBA00017099"/>
    </source>
</evidence>
<dbReference type="RefSeq" id="WP_066435214.1">
    <property type="nucleotide sequence ID" value="NZ_LZRN01000025.1"/>
</dbReference>
<dbReference type="PANTHER" id="PTHR10491">
    <property type="entry name" value="DTDP-4-DEHYDRORHAMNOSE REDUCTASE"/>
    <property type="match status" value="1"/>
</dbReference>
<comment type="catalytic activity">
    <reaction evidence="5">
        <text>dTDP-beta-L-rhamnose + NADP(+) = dTDP-4-dehydro-beta-L-rhamnose + NADPH + H(+)</text>
        <dbReference type="Rhea" id="RHEA:21796"/>
        <dbReference type="ChEBI" id="CHEBI:15378"/>
        <dbReference type="ChEBI" id="CHEBI:57510"/>
        <dbReference type="ChEBI" id="CHEBI:57783"/>
        <dbReference type="ChEBI" id="CHEBI:58349"/>
        <dbReference type="ChEBI" id="CHEBI:62830"/>
        <dbReference type="EC" id="1.1.1.133"/>
    </reaction>
</comment>
<dbReference type="InterPro" id="IPR005913">
    <property type="entry name" value="dTDP_dehydrorham_reduct"/>
</dbReference>
<evidence type="ECO:0000256" key="6">
    <source>
        <dbReference type="RuleBase" id="RU364082"/>
    </source>
</evidence>
<evidence type="ECO:0000313" key="8">
    <source>
        <dbReference type="EMBL" id="RAJ26570.1"/>
    </source>
</evidence>
<keyword evidence="9" id="KW-1185">Reference proteome</keyword>
<dbReference type="STRING" id="49280.A9996_12080"/>
<dbReference type="UniPathway" id="UPA00124"/>
<dbReference type="OrthoDB" id="1415031at2"/>
<feature type="domain" description="RmlD-like substrate binding" evidence="7">
    <location>
        <begin position="80"/>
        <end position="248"/>
    </location>
</feature>
<keyword evidence="6" id="KW-0521">NADP</keyword>
<dbReference type="Pfam" id="PF04321">
    <property type="entry name" value="RmlD_sub_bind"/>
    <property type="match status" value="1"/>
</dbReference>
<comment type="similarity">
    <text evidence="2 6">Belongs to the dTDP-4-dehydrorhamnose reductase family.</text>
</comment>
<evidence type="ECO:0000256" key="2">
    <source>
        <dbReference type="ARBA" id="ARBA00010944"/>
    </source>
</evidence>
<accession>A0A1A7R0I2</accession>
<gene>
    <name evidence="8" type="ORF">LX77_00821</name>
</gene>
<evidence type="ECO:0000313" key="9">
    <source>
        <dbReference type="Proteomes" id="UP000248987"/>
    </source>
</evidence>
<dbReference type="EC" id="1.1.1.133" evidence="3 6"/>
<reference evidence="8 9" key="1">
    <citation type="submission" date="2018-06" db="EMBL/GenBank/DDBJ databases">
        <title>Genomic Encyclopedia of Archaeal and Bacterial Type Strains, Phase II (KMG-II): from individual species to whole genera.</title>
        <authorList>
            <person name="Goeker M."/>
        </authorList>
    </citation>
    <scope>NUCLEOTIDE SEQUENCE [LARGE SCALE GENOMIC DNA]</scope>
    <source>
        <strain evidence="8 9">DSM 12408</strain>
    </source>
</reference>
<dbReference type="GO" id="GO:0008831">
    <property type="term" value="F:dTDP-4-dehydrorhamnose reductase activity"/>
    <property type="evidence" value="ECO:0007669"/>
    <property type="project" value="UniProtKB-EC"/>
</dbReference>
<evidence type="ECO:0000256" key="5">
    <source>
        <dbReference type="ARBA" id="ARBA00048200"/>
    </source>
</evidence>
<dbReference type="SUPFAM" id="SSF51735">
    <property type="entry name" value="NAD(P)-binding Rossmann-fold domains"/>
    <property type="match status" value="1"/>
</dbReference>
<dbReference type="Gene3D" id="3.40.50.720">
    <property type="entry name" value="NAD(P)-binding Rossmann-like Domain"/>
    <property type="match status" value="1"/>
</dbReference>
<dbReference type="InterPro" id="IPR029903">
    <property type="entry name" value="RmlD-like-bd"/>
</dbReference>
<keyword evidence="6" id="KW-0560">Oxidoreductase</keyword>
<dbReference type="InterPro" id="IPR036291">
    <property type="entry name" value="NAD(P)-bd_dom_sf"/>
</dbReference>
<evidence type="ECO:0000256" key="3">
    <source>
        <dbReference type="ARBA" id="ARBA00012929"/>
    </source>
</evidence>
<comment type="function">
    <text evidence="6">Catalyzes the reduction of dTDP-6-deoxy-L-lyxo-4-hexulose to yield dTDP-L-rhamnose.</text>
</comment>
<evidence type="ECO:0000259" key="7">
    <source>
        <dbReference type="Pfam" id="PF04321"/>
    </source>
</evidence>
<dbReference type="Proteomes" id="UP000248987">
    <property type="component" value="Unassembled WGS sequence"/>
</dbReference>
<dbReference type="PANTHER" id="PTHR10491:SF4">
    <property type="entry name" value="METHIONINE ADENOSYLTRANSFERASE 2 SUBUNIT BETA"/>
    <property type="match status" value="1"/>
</dbReference>
<dbReference type="GO" id="GO:0048269">
    <property type="term" value="C:methionine adenosyltransferase complex"/>
    <property type="evidence" value="ECO:0007669"/>
    <property type="project" value="TreeGrafter"/>
</dbReference>
<dbReference type="GO" id="GO:0019305">
    <property type="term" value="P:dTDP-rhamnose biosynthetic process"/>
    <property type="evidence" value="ECO:0007669"/>
    <property type="project" value="UniProtKB-UniPathway"/>
</dbReference>
<evidence type="ECO:0000256" key="1">
    <source>
        <dbReference type="ARBA" id="ARBA00004781"/>
    </source>
</evidence>
<comment type="pathway">
    <text evidence="1 6">Carbohydrate biosynthesis; dTDP-L-rhamnose biosynthesis.</text>
</comment>
<dbReference type="EMBL" id="QLLQ01000002">
    <property type="protein sequence ID" value="RAJ26570.1"/>
    <property type="molecule type" value="Genomic_DNA"/>
</dbReference>
<name>A0A1A7R0I2_9FLAO</name>
<organism evidence="8 9">
    <name type="scientific">Gelidibacter algens</name>
    <dbReference type="NCBI Taxonomy" id="49280"/>
    <lineage>
        <taxon>Bacteria</taxon>
        <taxon>Pseudomonadati</taxon>
        <taxon>Bacteroidota</taxon>
        <taxon>Flavobacteriia</taxon>
        <taxon>Flavobacteriales</taxon>
        <taxon>Flavobacteriaceae</taxon>
        <taxon>Gelidibacter</taxon>
    </lineage>
</organism>
<protein>
    <recommendedName>
        <fullName evidence="4 6">dTDP-4-dehydrorhamnose reductase</fullName>
        <ecNumber evidence="3 6">1.1.1.133</ecNumber>
    </recommendedName>
</protein>
<dbReference type="AlphaFoldDB" id="A0A1A7R0I2"/>
<proteinExistence type="inferred from homology"/>
<dbReference type="GO" id="GO:0048270">
    <property type="term" value="F:methionine adenosyltransferase regulator activity"/>
    <property type="evidence" value="ECO:0007669"/>
    <property type="project" value="TreeGrafter"/>
</dbReference>
<sequence length="282" mass="32901">MMTPDNKHRILILGASGFIGNSLYKELCSYFKTFGTYHISNKTFDDNKHFFQYRVEEDDIFEILDVVKPSIIISCLRGDFHAQVIAHQHLAEYVVSHDCKIIFFSSANVFDAYSKYPSYEDDKTLSDSIYGHFKIKIENMLLRLPKRKVVIIRLPMIFGTQSPRLKEIKQHIAEKTAIEVFPNLIMNVTTDFKMTQQIHYIINRNEHGVFHLGSSDLVHHDDFIMEIVALITSESVRFKQVYTTNEDRYLAVMPKLNKLPKHLQLSSTELLEELDNYINYNP</sequence>
<comment type="caution">
    <text evidence="8">The sequence shown here is derived from an EMBL/GenBank/DDBJ whole genome shotgun (WGS) entry which is preliminary data.</text>
</comment>
<dbReference type="GO" id="GO:0006556">
    <property type="term" value="P:S-adenosylmethionine biosynthetic process"/>
    <property type="evidence" value="ECO:0007669"/>
    <property type="project" value="TreeGrafter"/>
</dbReference>